<evidence type="ECO:0000313" key="11">
    <source>
        <dbReference type="Proteomes" id="UP000237144"/>
    </source>
</evidence>
<keyword evidence="6" id="KW-0418">Kinase</keyword>
<dbReference type="CDD" id="cd21157">
    <property type="entry name" value="PUA_G5K"/>
    <property type="match status" value="1"/>
</dbReference>
<dbReference type="HAMAP" id="MF_00456">
    <property type="entry name" value="ProB"/>
    <property type="match status" value="1"/>
</dbReference>
<dbReference type="InterPro" id="IPR001057">
    <property type="entry name" value="Glu/AcGlu_kinase"/>
</dbReference>
<evidence type="ECO:0000256" key="7">
    <source>
        <dbReference type="ARBA" id="ARBA00022840"/>
    </source>
</evidence>
<dbReference type="InterPro" id="IPR001048">
    <property type="entry name" value="Asp/Glu/Uridylate_kinase"/>
</dbReference>
<dbReference type="GO" id="GO:1901607">
    <property type="term" value="P:alpha-amino acid biosynthetic process"/>
    <property type="evidence" value="ECO:0007669"/>
    <property type="project" value="UniProtKB-ARBA"/>
</dbReference>
<sequence length="554" mass="58748">MVNPLTVVIKLGSSSILHPEPPHFPQIATLSALAETCVSLRALGHRVVIVSSGAVGMGLHRMELPALAGGKKRAIGEKQALAAIGQGRLIALWDQIFGALKQPIAQILMTRNDIADRSRYLNATTTLSTLLSLGVIPIINENDTISVSEILHINKFGDNDTLSAIAAGMCGADYLFLMTDVDGLYEDNPRRVPGARRVTKVRDIEEVRRLVSTSTLGSSLGTGGMETKLIAAELATAAGCATVITLGSMPTRILTIVQNHAARTVPSSPMLGSSASLPQQDSSTTSREPREPSPSALPGVEFAATPASQTTIDESHPPYTLFTPKVAPLTSRRFWILHGLTPRGTVFVDEGAYRALTRGERDGGGSGNGGRLLAAGVLRVEGAFAAGQAVRVCVLRKKGTTTRRGQGAERSRGRMDARSVLSSTPGTPGTPGTPNQDDRPHMLSRASSPDHFADRRRSVNGSSAGGSSEQLLVEDIEAMRIGDGSPAPPDSMEPANEEDEIIEFGRGLSNYNSVEIDRVKGHRSSDIEKIIGYVEAEHVVESIVELRAATGKGR</sequence>
<dbReference type="Gene3D" id="2.30.130.10">
    <property type="entry name" value="PUA domain"/>
    <property type="match status" value="2"/>
</dbReference>
<dbReference type="STRING" id="741276.A0A2S5BIK2"/>
<dbReference type="PANTHER" id="PTHR43654:SF3">
    <property type="entry name" value="GLUTAMATE 5-KINASE"/>
    <property type="match status" value="1"/>
</dbReference>
<evidence type="ECO:0000259" key="9">
    <source>
        <dbReference type="Pfam" id="PF00696"/>
    </source>
</evidence>
<gene>
    <name evidence="10" type="ORF">BMF94_0162</name>
</gene>
<dbReference type="SUPFAM" id="SSF53633">
    <property type="entry name" value="Carbamate kinase-like"/>
    <property type="match status" value="1"/>
</dbReference>
<dbReference type="GO" id="GO:0005829">
    <property type="term" value="C:cytosol"/>
    <property type="evidence" value="ECO:0007669"/>
    <property type="project" value="TreeGrafter"/>
</dbReference>
<evidence type="ECO:0000256" key="8">
    <source>
        <dbReference type="SAM" id="MobiDB-lite"/>
    </source>
</evidence>
<organism evidence="10 11">
    <name type="scientific">Rhodotorula taiwanensis</name>
    <dbReference type="NCBI Taxonomy" id="741276"/>
    <lineage>
        <taxon>Eukaryota</taxon>
        <taxon>Fungi</taxon>
        <taxon>Dikarya</taxon>
        <taxon>Basidiomycota</taxon>
        <taxon>Pucciniomycotina</taxon>
        <taxon>Microbotryomycetes</taxon>
        <taxon>Sporidiobolales</taxon>
        <taxon>Sporidiobolaceae</taxon>
        <taxon>Rhodotorula</taxon>
    </lineage>
</organism>
<dbReference type="CDD" id="cd04242">
    <property type="entry name" value="AAK_G5K_ProB"/>
    <property type="match status" value="1"/>
</dbReference>
<dbReference type="GO" id="GO:0003723">
    <property type="term" value="F:RNA binding"/>
    <property type="evidence" value="ECO:0007669"/>
    <property type="project" value="InterPro"/>
</dbReference>
<evidence type="ECO:0000256" key="6">
    <source>
        <dbReference type="ARBA" id="ARBA00022777"/>
    </source>
</evidence>
<dbReference type="Pfam" id="PF00696">
    <property type="entry name" value="AA_kinase"/>
    <property type="match status" value="1"/>
</dbReference>
<feature type="compositionally biased region" description="Polar residues" evidence="8">
    <location>
        <begin position="459"/>
        <end position="470"/>
    </location>
</feature>
<feature type="compositionally biased region" description="Basic and acidic residues" evidence="8">
    <location>
        <begin position="406"/>
        <end position="417"/>
    </location>
</feature>
<feature type="domain" description="Aspartate/glutamate/uridylate kinase" evidence="9">
    <location>
        <begin position="6"/>
        <end position="244"/>
    </location>
</feature>
<evidence type="ECO:0000256" key="1">
    <source>
        <dbReference type="ARBA" id="ARBA00022490"/>
    </source>
</evidence>
<dbReference type="InterPro" id="IPR041739">
    <property type="entry name" value="G5K_ProB"/>
</dbReference>
<dbReference type="InterPro" id="IPR015947">
    <property type="entry name" value="PUA-like_sf"/>
</dbReference>
<keyword evidence="1" id="KW-0963">Cytoplasm</keyword>
<protein>
    <recommendedName>
        <fullName evidence="9">Aspartate/glutamate/uridylate kinase domain-containing protein</fullName>
    </recommendedName>
</protein>
<dbReference type="GO" id="GO:0005524">
    <property type="term" value="F:ATP binding"/>
    <property type="evidence" value="ECO:0007669"/>
    <property type="project" value="UniProtKB-KW"/>
</dbReference>
<proteinExistence type="inferred from homology"/>
<keyword evidence="4" id="KW-0808">Transferase</keyword>
<dbReference type="NCBIfam" id="TIGR01027">
    <property type="entry name" value="proB"/>
    <property type="match status" value="1"/>
</dbReference>
<dbReference type="OrthoDB" id="409889at2759"/>
<evidence type="ECO:0000256" key="3">
    <source>
        <dbReference type="ARBA" id="ARBA00022650"/>
    </source>
</evidence>
<evidence type="ECO:0000256" key="2">
    <source>
        <dbReference type="ARBA" id="ARBA00022605"/>
    </source>
</evidence>
<dbReference type="PANTHER" id="PTHR43654">
    <property type="entry name" value="GLUTAMATE 5-KINASE"/>
    <property type="match status" value="1"/>
</dbReference>
<dbReference type="InterPro" id="IPR036393">
    <property type="entry name" value="AceGlu_kinase-like_sf"/>
</dbReference>
<dbReference type="InterPro" id="IPR019797">
    <property type="entry name" value="Glutamate_5-kinase_CS"/>
</dbReference>
<dbReference type="FunFam" id="3.40.1160.10:FF:000018">
    <property type="entry name" value="Glutamate 5-kinase"/>
    <property type="match status" value="1"/>
</dbReference>
<reference evidence="10 11" key="1">
    <citation type="journal article" date="2018" name="Front. Microbiol.">
        <title>Prospects for Fungal Bioremediation of Acidic Radioactive Waste Sites: Characterization and Genome Sequence of Rhodotorula taiwanensis MD1149.</title>
        <authorList>
            <person name="Tkavc R."/>
            <person name="Matrosova V.Y."/>
            <person name="Grichenko O.E."/>
            <person name="Gostincar C."/>
            <person name="Volpe R.P."/>
            <person name="Klimenkova P."/>
            <person name="Gaidamakova E.K."/>
            <person name="Zhou C.E."/>
            <person name="Stewart B.J."/>
            <person name="Lyman M.G."/>
            <person name="Malfatti S.A."/>
            <person name="Rubinfeld B."/>
            <person name="Courtot M."/>
            <person name="Singh J."/>
            <person name="Dalgard C.L."/>
            <person name="Hamilton T."/>
            <person name="Frey K.G."/>
            <person name="Gunde-Cimerman N."/>
            <person name="Dugan L."/>
            <person name="Daly M.J."/>
        </authorList>
    </citation>
    <scope>NUCLEOTIDE SEQUENCE [LARGE SCALE GENOMIC DNA]</scope>
    <source>
        <strain evidence="10 11">MD1149</strain>
    </source>
</reference>
<keyword evidence="7" id="KW-0067">ATP-binding</keyword>
<accession>A0A2S5BIK2</accession>
<keyword evidence="3" id="KW-0641">Proline biosynthesis</keyword>
<feature type="compositionally biased region" description="Polar residues" evidence="8">
    <location>
        <begin position="265"/>
        <end position="286"/>
    </location>
</feature>
<feature type="region of interest" description="Disordered" evidence="8">
    <location>
        <begin position="399"/>
        <end position="470"/>
    </location>
</feature>
<dbReference type="Proteomes" id="UP000237144">
    <property type="component" value="Unassembled WGS sequence"/>
</dbReference>
<comment type="caution">
    <text evidence="10">The sequence shown here is derived from an EMBL/GenBank/DDBJ whole genome shotgun (WGS) entry which is preliminary data.</text>
</comment>
<evidence type="ECO:0000256" key="5">
    <source>
        <dbReference type="ARBA" id="ARBA00022741"/>
    </source>
</evidence>
<dbReference type="SUPFAM" id="SSF88697">
    <property type="entry name" value="PUA domain-like"/>
    <property type="match status" value="1"/>
</dbReference>
<dbReference type="AlphaFoldDB" id="A0A2S5BIK2"/>
<dbReference type="PRINTS" id="PR00474">
    <property type="entry name" value="GLU5KINASE"/>
</dbReference>
<keyword evidence="5" id="KW-0547">Nucleotide-binding</keyword>
<dbReference type="PROSITE" id="PS00902">
    <property type="entry name" value="GLUTAMATE_5_KINASE"/>
    <property type="match status" value="1"/>
</dbReference>
<dbReference type="InterPro" id="IPR005715">
    <property type="entry name" value="Glu_5kinase/COase_Synthase"/>
</dbReference>
<evidence type="ECO:0000313" key="10">
    <source>
        <dbReference type="EMBL" id="POY76573.1"/>
    </source>
</evidence>
<evidence type="ECO:0000256" key="4">
    <source>
        <dbReference type="ARBA" id="ARBA00022679"/>
    </source>
</evidence>
<dbReference type="PROSITE" id="PS50890">
    <property type="entry name" value="PUA"/>
    <property type="match status" value="1"/>
</dbReference>
<dbReference type="Gene3D" id="3.40.1160.10">
    <property type="entry name" value="Acetylglutamate kinase-like"/>
    <property type="match status" value="2"/>
</dbReference>
<dbReference type="InterPro" id="IPR036974">
    <property type="entry name" value="PUA_sf"/>
</dbReference>
<keyword evidence="2" id="KW-0028">Amino-acid biosynthesis</keyword>
<feature type="compositionally biased region" description="Low complexity" evidence="8">
    <location>
        <begin position="424"/>
        <end position="434"/>
    </location>
</feature>
<name>A0A2S5BIK2_9BASI</name>
<feature type="region of interest" description="Disordered" evidence="8">
    <location>
        <begin position="265"/>
        <end position="300"/>
    </location>
</feature>
<dbReference type="EMBL" id="PJQD01000002">
    <property type="protein sequence ID" value="POY76573.1"/>
    <property type="molecule type" value="Genomic_DNA"/>
</dbReference>
<keyword evidence="11" id="KW-1185">Reference proteome</keyword>
<dbReference type="GO" id="GO:0004349">
    <property type="term" value="F:glutamate 5-kinase activity"/>
    <property type="evidence" value="ECO:0007669"/>
    <property type="project" value="InterPro"/>
</dbReference>